<reference evidence="2 3" key="1">
    <citation type="submission" date="2020-06" db="EMBL/GenBank/DDBJ databases">
        <authorList>
            <person name="Qiu C."/>
            <person name="Liu Z."/>
        </authorList>
    </citation>
    <scope>NUCLEOTIDE SEQUENCE [LARGE SCALE GENOMIC DNA]</scope>
    <source>
        <strain evidence="2 3">EM 1</strain>
    </source>
</reference>
<feature type="transmembrane region" description="Helical" evidence="1">
    <location>
        <begin position="30"/>
        <end position="54"/>
    </location>
</feature>
<keyword evidence="1" id="KW-0472">Membrane</keyword>
<evidence type="ECO:0000313" key="2">
    <source>
        <dbReference type="EMBL" id="NVO77231.1"/>
    </source>
</evidence>
<accession>A0A850QCD2</accession>
<keyword evidence="3" id="KW-1185">Reference proteome</keyword>
<organism evidence="2 3">
    <name type="scientific">Undibacterium oligocarboniphilum</name>
    <dbReference type="NCBI Taxonomy" id="666702"/>
    <lineage>
        <taxon>Bacteria</taxon>
        <taxon>Pseudomonadati</taxon>
        <taxon>Pseudomonadota</taxon>
        <taxon>Betaproteobacteria</taxon>
        <taxon>Burkholderiales</taxon>
        <taxon>Oxalobacteraceae</taxon>
        <taxon>Undibacterium</taxon>
    </lineage>
</organism>
<dbReference type="EMBL" id="JABXYJ010000002">
    <property type="protein sequence ID" value="NVO77231.1"/>
    <property type="molecule type" value="Genomic_DNA"/>
</dbReference>
<sequence length="82" mass="9244">MSTQNVQNQGLIQTGTGAARIFSKNTGKRFVAYFVCTRIIIFEISDLISFFAFVHTLVHKKCAKEDELIPVWHMVCAIKIPA</sequence>
<evidence type="ECO:0000256" key="1">
    <source>
        <dbReference type="SAM" id="Phobius"/>
    </source>
</evidence>
<keyword evidence="1" id="KW-1133">Transmembrane helix</keyword>
<comment type="caution">
    <text evidence="2">The sequence shown here is derived from an EMBL/GenBank/DDBJ whole genome shotgun (WGS) entry which is preliminary data.</text>
</comment>
<keyword evidence="1" id="KW-0812">Transmembrane</keyword>
<proteinExistence type="predicted"/>
<name>A0A850QCD2_9BURK</name>
<evidence type="ECO:0000313" key="3">
    <source>
        <dbReference type="Proteomes" id="UP000588051"/>
    </source>
</evidence>
<dbReference type="RefSeq" id="WP_176802482.1">
    <property type="nucleotide sequence ID" value="NZ_JABXYJ010000002.1"/>
</dbReference>
<dbReference type="Proteomes" id="UP000588051">
    <property type="component" value="Unassembled WGS sequence"/>
</dbReference>
<gene>
    <name evidence="2" type="ORF">HV832_05240</name>
</gene>
<dbReference type="AlphaFoldDB" id="A0A850QCD2"/>
<protein>
    <submittedName>
        <fullName evidence="2">Uncharacterized protein</fullName>
    </submittedName>
</protein>